<keyword evidence="4" id="KW-1185">Reference proteome</keyword>
<dbReference type="SMART" id="SM00225">
    <property type="entry name" value="BTB"/>
    <property type="match status" value="1"/>
</dbReference>
<dbReference type="InterPro" id="IPR011333">
    <property type="entry name" value="SKP1/BTB/POZ_sf"/>
</dbReference>
<feature type="domain" description="BTB" evidence="2">
    <location>
        <begin position="29"/>
        <end position="97"/>
    </location>
</feature>
<dbReference type="PANTHER" id="PTHR47843">
    <property type="entry name" value="BTB DOMAIN-CONTAINING PROTEIN-RELATED"/>
    <property type="match status" value="1"/>
</dbReference>
<evidence type="ECO:0000259" key="2">
    <source>
        <dbReference type="PROSITE" id="PS50097"/>
    </source>
</evidence>
<evidence type="ECO:0000256" key="1">
    <source>
        <dbReference type="SAM" id="MobiDB-lite"/>
    </source>
</evidence>
<gene>
    <name evidence="3" type="ORF">LTR16_002188</name>
</gene>
<dbReference type="Proteomes" id="UP001357485">
    <property type="component" value="Unassembled WGS sequence"/>
</dbReference>
<comment type="caution">
    <text evidence="3">The sequence shown here is derived from an EMBL/GenBank/DDBJ whole genome shotgun (WGS) entry which is preliminary data.</text>
</comment>
<dbReference type="Pfam" id="PF00651">
    <property type="entry name" value="BTB"/>
    <property type="match status" value="1"/>
</dbReference>
<organism evidence="3 4">
    <name type="scientific">Cryomyces antarcticus</name>
    <dbReference type="NCBI Taxonomy" id="329879"/>
    <lineage>
        <taxon>Eukaryota</taxon>
        <taxon>Fungi</taxon>
        <taxon>Dikarya</taxon>
        <taxon>Ascomycota</taxon>
        <taxon>Pezizomycotina</taxon>
        <taxon>Dothideomycetes</taxon>
        <taxon>Dothideomycetes incertae sedis</taxon>
        <taxon>Cryomyces</taxon>
    </lineage>
</organism>
<dbReference type="SUPFAM" id="SSF54695">
    <property type="entry name" value="POZ domain"/>
    <property type="match status" value="1"/>
</dbReference>
<reference evidence="3 4" key="1">
    <citation type="submission" date="2023-08" db="EMBL/GenBank/DDBJ databases">
        <title>Black Yeasts Isolated from many extreme environments.</title>
        <authorList>
            <person name="Coleine C."/>
            <person name="Stajich J.E."/>
            <person name="Selbmann L."/>
        </authorList>
    </citation>
    <scope>NUCLEOTIDE SEQUENCE [LARGE SCALE GENOMIC DNA]</scope>
    <source>
        <strain evidence="3 4">CCFEE 536</strain>
    </source>
</reference>
<sequence>MDSVQSPSSTQFKTLQAGLQGFFDSTQYSDLKIRCSDGREIKAHRVVLSSQSPVFAAACRGPFREASSGVIDLDDDVPYAVHAMLHWFYHFDYDYDSKGRETPASIHVEATAPNDKGKLQPDQHIDKKQKADHQAGKTQVESDVSPLVFHVRTYAIADKYDLPGLKELACSKFAGVAAKAWNSPSFTLAIRSIYATTPSTDRGLRDVVIKIAHVHMTALLQDCGEFVALLKENAEFAADLVALMARMYQPLETFPIMARCGNVLCEADRSAWNDQGALKCKCRNPTFIITKAR</sequence>
<dbReference type="CDD" id="cd18186">
    <property type="entry name" value="BTB_POZ_ZBTB_KLHL-like"/>
    <property type="match status" value="1"/>
</dbReference>
<dbReference type="Gene3D" id="3.30.710.10">
    <property type="entry name" value="Potassium Channel Kv1.1, Chain A"/>
    <property type="match status" value="1"/>
</dbReference>
<dbReference type="PROSITE" id="PS50097">
    <property type="entry name" value="BTB"/>
    <property type="match status" value="1"/>
</dbReference>
<protein>
    <recommendedName>
        <fullName evidence="2">BTB domain-containing protein</fullName>
    </recommendedName>
</protein>
<dbReference type="PANTHER" id="PTHR47843:SF5">
    <property type="entry name" value="BTB_POZ DOMAIN PROTEIN"/>
    <property type="match status" value="1"/>
</dbReference>
<dbReference type="EMBL" id="JAVRRA010016570">
    <property type="protein sequence ID" value="KAK5201577.1"/>
    <property type="molecule type" value="Genomic_DNA"/>
</dbReference>
<evidence type="ECO:0000313" key="3">
    <source>
        <dbReference type="EMBL" id="KAK5201577.1"/>
    </source>
</evidence>
<name>A0ABR0LPR6_9PEZI</name>
<accession>A0ABR0LPR6</accession>
<feature type="compositionally biased region" description="Basic and acidic residues" evidence="1">
    <location>
        <begin position="115"/>
        <end position="135"/>
    </location>
</feature>
<evidence type="ECO:0000313" key="4">
    <source>
        <dbReference type="Proteomes" id="UP001357485"/>
    </source>
</evidence>
<proteinExistence type="predicted"/>
<feature type="region of interest" description="Disordered" evidence="1">
    <location>
        <begin position="109"/>
        <end position="137"/>
    </location>
</feature>
<dbReference type="InterPro" id="IPR000210">
    <property type="entry name" value="BTB/POZ_dom"/>
</dbReference>